<keyword evidence="3" id="KW-1185">Reference proteome</keyword>
<reference evidence="2" key="1">
    <citation type="submission" date="2020-09" db="EMBL/GenBank/DDBJ databases">
        <title>A novel bacterium of genus Paenibacillus, isolated from South China Sea.</title>
        <authorList>
            <person name="Huang H."/>
            <person name="Mo K."/>
            <person name="Hu Y."/>
        </authorList>
    </citation>
    <scope>NUCLEOTIDE SEQUENCE</scope>
    <source>
        <strain evidence="2">IB182496</strain>
    </source>
</reference>
<evidence type="ECO:0000313" key="3">
    <source>
        <dbReference type="Proteomes" id="UP000621560"/>
    </source>
</evidence>
<dbReference type="Pfam" id="PF03960">
    <property type="entry name" value="ArsC"/>
    <property type="match status" value="1"/>
</dbReference>
<dbReference type="InterPro" id="IPR036249">
    <property type="entry name" value="Thioredoxin-like_sf"/>
</dbReference>
<dbReference type="Gene3D" id="3.40.30.10">
    <property type="entry name" value="Glutaredoxin"/>
    <property type="match status" value="1"/>
</dbReference>
<dbReference type="PANTHER" id="PTHR30041:SF8">
    <property type="entry name" value="PROTEIN YFFB"/>
    <property type="match status" value="1"/>
</dbReference>
<name>A0A927GT36_9BACL</name>
<dbReference type="InterPro" id="IPR006504">
    <property type="entry name" value="Tscrpt_reg_Spx/MgsR"/>
</dbReference>
<dbReference type="SUPFAM" id="SSF52833">
    <property type="entry name" value="Thioredoxin-like"/>
    <property type="match status" value="1"/>
</dbReference>
<dbReference type="NCBIfam" id="TIGR01617">
    <property type="entry name" value="arsC_related"/>
    <property type="match status" value="1"/>
</dbReference>
<dbReference type="PROSITE" id="PS51353">
    <property type="entry name" value="ARSC"/>
    <property type="match status" value="1"/>
</dbReference>
<evidence type="ECO:0000313" key="2">
    <source>
        <dbReference type="EMBL" id="MBD2847409.1"/>
    </source>
</evidence>
<accession>A0A927GT36</accession>
<protein>
    <submittedName>
        <fullName evidence="2">Arsenate reductase family protein</fullName>
    </submittedName>
</protein>
<comment type="similarity">
    <text evidence="1">Belongs to the ArsC family.</text>
</comment>
<organism evidence="2 3">
    <name type="scientific">Paenibacillus sabuli</name>
    <dbReference type="NCBI Taxonomy" id="2772509"/>
    <lineage>
        <taxon>Bacteria</taxon>
        <taxon>Bacillati</taxon>
        <taxon>Bacillota</taxon>
        <taxon>Bacilli</taxon>
        <taxon>Bacillales</taxon>
        <taxon>Paenibacillaceae</taxon>
        <taxon>Paenibacillus</taxon>
    </lineage>
</organism>
<sequence>MTTLDVYYYPKCGTCRKALKHLQTAGYELRLHDLFEQAPSAGEIREWLERSGLEAKAFFNTSGEVYREQGLKDKLPKMDEADKIASLAGNGRLVKRPVVTDGTKLTVGYKEAEYNRVWPATGM</sequence>
<dbReference type="PANTHER" id="PTHR30041">
    <property type="entry name" value="ARSENATE REDUCTASE"/>
    <property type="match status" value="1"/>
</dbReference>
<comment type="caution">
    <text evidence="2">The sequence shown here is derived from an EMBL/GenBank/DDBJ whole genome shotgun (WGS) entry which is preliminary data.</text>
</comment>
<dbReference type="EMBL" id="JACXIZ010000037">
    <property type="protein sequence ID" value="MBD2847409.1"/>
    <property type="molecule type" value="Genomic_DNA"/>
</dbReference>
<dbReference type="InterPro" id="IPR006660">
    <property type="entry name" value="Arsenate_reductase-like"/>
</dbReference>
<dbReference type="AlphaFoldDB" id="A0A927GT36"/>
<dbReference type="Proteomes" id="UP000621560">
    <property type="component" value="Unassembled WGS sequence"/>
</dbReference>
<proteinExistence type="inferred from homology"/>
<gene>
    <name evidence="2" type="ORF">IDH44_19580</name>
</gene>
<dbReference type="RefSeq" id="WP_190920518.1">
    <property type="nucleotide sequence ID" value="NZ_JACXIZ010000037.1"/>
</dbReference>
<evidence type="ECO:0000256" key="1">
    <source>
        <dbReference type="PROSITE-ProRule" id="PRU01282"/>
    </source>
</evidence>
<dbReference type="CDD" id="cd03036">
    <property type="entry name" value="ArsC_like"/>
    <property type="match status" value="1"/>
</dbReference>